<keyword evidence="3" id="KW-1185">Reference proteome</keyword>
<dbReference type="eggNOG" id="COG3064">
    <property type="taxonomic scope" value="Bacteria"/>
</dbReference>
<organism evidence="2 3">
    <name type="scientific">Desulfocapsa sulfexigens (strain DSM 10523 / SB164P1)</name>
    <dbReference type="NCBI Taxonomy" id="1167006"/>
    <lineage>
        <taxon>Bacteria</taxon>
        <taxon>Pseudomonadati</taxon>
        <taxon>Thermodesulfobacteriota</taxon>
        <taxon>Desulfobulbia</taxon>
        <taxon>Desulfobulbales</taxon>
        <taxon>Desulfocapsaceae</taxon>
        <taxon>Desulfocapsa</taxon>
    </lineage>
</organism>
<name>M1P799_DESSD</name>
<gene>
    <name evidence="2" type="ordered locus">UWK_00993</name>
</gene>
<dbReference type="RefSeq" id="WP_015403263.1">
    <property type="nucleotide sequence ID" value="NC_020304.1"/>
</dbReference>
<evidence type="ECO:0000313" key="2">
    <source>
        <dbReference type="EMBL" id="AGF77567.1"/>
    </source>
</evidence>
<dbReference type="EMBL" id="CP003985">
    <property type="protein sequence ID" value="AGF77567.1"/>
    <property type="molecule type" value="Genomic_DNA"/>
</dbReference>
<dbReference type="AlphaFoldDB" id="M1P799"/>
<protein>
    <submittedName>
        <fullName evidence="2">Uncharacterized protein</fullName>
    </submittedName>
</protein>
<accession>M1P799</accession>
<proteinExistence type="predicted"/>
<feature type="compositionally biased region" description="Basic and acidic residues" evidence="1">
    <location>
        <begin position="130"/>
        <end position="159"/>
    </location>
</feature>
<feature type="region of interest" description="Disordered" evidence="1">
    <location>
        <begin position="127"/>
        <end position="159"/>
    </location>
</feature>
<dbReference type="KEGG" id="dsf:UWK_00993"/>
<evidence type="ECO:0000256" key="1">
    <source>
        <dbReference type="SAM" id="MobiDB-lite"/>
    </source>
</evidence>
<reference evidence="3" key="1">
    <citation type="journal article" date="2013" name="Stand. Genomic Sci.">
        <title>Complete genome sequence of Desulfocapsa sulfexigens, a marine deltaproteobacterium specialized in disproportionating inorganic sulfur compounds.</title>
        <authorList>
            <person name="Finster K.W."/>
            <person name="Kjeldsen K.U."/>
            <person name="Kube M."/>
            <person name="Reinhardt R."/>
            <person name="Mussmann M."/>
            <person name="Amann R."/>
            <person name="Schreiber L."/>
        </authorList>
    </citation>
    <scope>NUCLEOTIDE SEQUENCE [LARGE SCALE GENOMIC DNA]</scope>
    <source>
        <strain evidence="3">DSM 10523 / SB164P1</strain>
    </source>
</reference>
<dbReference type="OrthoDB" id="5432787at2"/>
<dbReference type="HOGENOM" id="CLU_1658034_0_0_7"/>
<evidence type="ECO:0000313" key="3">
    <source>
        <dbReference type="Proteomes" id="UP000011721"/>
    </source>
</evidence>
<dbReference type="Proteomes" id="UP000011721">
    <property type="component" value="Chromosome"/>
</dbReference>
<sequence>MKKTIWRVLEVGVLLLALFVPGGMNNASAEIHVSINIGPPPIMVAEPPAVVMIPNSTIYFVPQAETDMFFYDNYWWRPRGSQWYRSNAYNGSWESIGKHHVPAPLYQLPKDYRHRYEKEHHIPYGQWKKQWSDQGKKDHDDKGKSKQDKQNRGHGKKGD</sequence>